<proteinExistence type="inferred from homology"/>
<dbReference type="EMBL" id="VFJB01000008">
    <property type="protein sequence ID" value="KAA0257426.1"/>
    <property type="molecule type" value="Genomic_DNA"/>
</dbReference>
<comment type="pathway">
    <text evidence="1 4">Quinol/quinone metabolism; menaquinone biosynthesis.</text>
</comment>
<keyword evidence="2 4" id="KW-0474">Menaquinone biosynthesis</keyword>
<dbReference type="RefSeq" id="WP_149267098.1">
    <property type="nucleotide sequence ID" value="NZ_VFJB01000008.1"/>
</dbReference>
<comment type="function">
    <text evidence="4">Catalyzes the conversion of cyclic dehypoxanthine futalosine (cyclic DHFL) into 1,4-dihydroxy-6-naphthoate, a step in the biosynthesis of menaquinone (MK, vitamin K2).</text>
</comment>
<dbReference type="GO" id="GO:0009234">
    <property type="term" value="P:menaquinone biosynthetic process"/>
    <property type="evidence" value="ECO:0007669"/>
    <property type="project" value="UniProtKB-UniRule"/>
</dbReference>
<dbReference type="InterPro" id="IPR030869">
    <property type="entry name" value="MqnD"/>
</dbReference>
<evidence type="ECO:0000256" key="1">
    <source>
        <dbReference type="ARBA" id="ARBA00004863"/>
    </source>
</evidence>
<dbReference type="EC" id="4.1.99.29" evidence="4"/>
<feature type="binding site" evidence="4">
    <location>
        <begin position="55"/>
        <end position="57"/>
    </location>
    <ligand>
        <name>substrate</name>
    </ligand>
</feature>
<dbReference type="Gene3D" id="3.40.190.10">
    <property type="entry name" value="Periplasmic binding protein-like II"/>
    <property type="match status" value="2"/>
</dbReference>
<evidence type="ECO:0000256" key="3">
    <source>
        <dbReference type="ARBA" id="ARBA00023239"/>
    </source>
</evidence>
<dbReference type="Pfam" id="PF02621">
    <property type="entry name" value="VitK2_biosynth"/>
    <property type="match status" value="1"/>
</dbReference>
<dbReference type="Proteomes" id="UP000322876">
    <property type="component" value="Unassembled WGS sequence"/>
</dbReference>
<evidence type="ECO:0000256" key="4">
    <source>
        <dbReference type="HAMAP-Rule" id="MF_00996"/>
    </source>
</evidence>
<keyword evidence="6" id="KW-1185">Reference proteome</keyword>
<keyword evidence="3 4" id="KW-0456">Lyase</keyword>
<accession>A0A5A8F0C3</accession>
<comment type="similarity">
    <text evidence="4">Belongs to the MqnA/MqnD family. MqnD subfamily.</text>
</comment>
<comment type="catalytic activity">
    <reaction evidence="4">
        <text>cyclic dehypoxanthinylfutalosinate = 1,4-dihydroxy-6-naphthoate + dihydroxyacetone</text>
        <dbReference type="Rhea" id="RHEA:33087"/>
        <dbReference type="ChEBI" id="CHEBI:16016"/>
        <dbReference type="ChEBI" id="CHEBI:64254"/>
        <dbReference type="ChEBI" id="CHEBI:64270"/>
        <dbReference type="EC" id="4.1.99.29"/>
    </reaction>
</comment>
<dbReference type="PANTHER" id="PTHR37167:SF1">
    <property type="entry name" value="1,4-DIHYDROXY-6-NAPHTOATE SYNTHASE"/>
    <property type="match status" value="1"/>
</dbReference>
<comment type="caution">
    <text evidence="5">The sequence shown here is derived from an EMBL/GenBank/DDBJ whole genome shotgun (WGS) entry which is preliminary data.</text>
</comment>
<sequence>MRKLTLGISTCPNDTYIFGALINGFIDAPYKFKVLLDDVEVLNNFALNNYLDVIKVSYGVIPKLIDKYVILKSGGALSYGHGPILVSKKYHKIEELKGKKIAIPGFNTTAYNLFKYFYGNDFNFFHLRFDKIIPAVINGEADAGLLIHEGRFVYKIYGLNLICDLGVLWDEKFDAPIPLGAILLKREIRELAPEINNLIRKSIDYAKNHFNKIKPFIEKYAQELNDKIVKKHIEAFVNENSYDLSKYINQLSIFLNIDKSSFV</sequence>
<protein>
    <recommendedName>
        <fullName evidence="4">1,4-dihydroxy-6-naphtoate synthase</fullName>
        <ecNumber evidence="4">4.1.99.29</ecNumber>
    </recommendedName>
    <alternativeName>
        <fullName evidence="4">Menaquinone biosynthetic enzyme MqnD</fullName>
    </alternativeName>
</protein>
<gene>
    <name evidence="4" type="primary">mqnD</name>
    <name evidence="5" type="ORF">FHQ18_10285</name>
</gene>
<dbReference type="AlphaFoldDB" id="A0A5A8F0C3"/>
<dbReference type="InterPro" id="IPR003773">
    <property type="entry name" value="Menaquinone_biosynth"/>
</dbReference>
<dbReference type="GO" id="GO:0016830">
    <property type="term" value="F:carbon-carbon lyase activity"/>
    <property type="evidence" value="ECO:0007669"/>
    <property type="project" value="UniProtKB-UniRule"/>
</dbReference>
<name>A0A5A8F0C3_9BACT</name>
<evidence type="ECO:0000313" key="5">
    <source>
        <dbReference type="EMBL" id="KAA0257426.1"/>
    </source>
</evidence>
<reference evidence="5 6" key="1">
    <citation type="submission" date="2019-06" db="EMBL/GenBank/DDBJ databases">
        <title>Genomic insights into carbon and energy metabolism of Deferribacter autotrophicus revealed new metabolic traits in the phylum Deferribacteres.</title>
        <authorList>
            <person name="Slobodkin A.I."/>
            <person name="Slobodkina G.B."/>
            <person name="Allioux M."/>
            <person name="Alain K."/>
            <person name="Jebbar M."/>
            <person name="Shadrin V."/>
            <person name="Kublanov I.V."/>
            <person name="Toshchakov S.V."/>
            <person name="Bonch-Osmolovskaya E.A."/>
        </authorList>
    </citation>
    <scope>NUCLEOTIDE SEQUENCE [LARGE SCALE GENOMIC DNA]</scope>
    <source>
        <strain evidence="5 6">SL50</strain>
    </source>
</reference>
<dbReference type="UniPathway" id="UPA00079"/>
<dbReference type="PANTHER" id="PTHR37167">
    <property type="entry name" value="1,4-DIHYDROXY-6-NAPHTOATE SYNTHASE"/>
    <property type="match status" value="1"/>
</dbReference>
<dbReference type="HAMAP" id="MF_00996">
    <property type="entry name" value="MqnD"/>
    <property type="match status" value="1"/>
</dbReference>
<dbReference type="OrthoDB" id="9809439at2"/>
<dbReference type="CDD" id="cd13635">
    <property type="entry name" value="PBP2_Ttha1568_Mqnd"/>
    <property type="match status" value="1"/>
</dbReference>
<feature type="active site" description="Proton acceptor" evidence="4">
    <location>
        <position position="148"/>
    </location>
</feature>
<organism evidence="5 6">
    <name type="scientific">Deferribacter autotrophicus</name>
    <dbReference type="NCBI Taxonomy" id="500465"/>
    <lineage>
        <taxon>Bacteria</taxon>
        <taxon>Pseudomonadati</taxon>
        <taxon>Deferribacterota</taxon>
        <taxon>Deferribacteres</taxon>
        <taxon>Deferribacterales</taxon>
        <taxon>Deferribacteraceae</taxon>
        <taxon>Deferribacter</taxon>
    </lineage>
</organism>
<dbReference type="SUPFAM" id="SSF53850">
    <property type="entry name" value="Periplasmic binding protein-like II"/>
    <property type="match status" value="1"/>
</dbReference>
<evidence type="ECO:0000256" key="2">
    <source>
        <dbReference type="ARBA" id="ARBA00022428"/>
    </source>
</evidence>
<evidence type="ECO:0000313" key="6">
    <source>
        <dbReference type="Proteomes" id="UP000322876"/>
    </source>
</evidence>
<feature type="binding site" evidence="4">
    <location>
        <begin position="109"/>
        <end position="110"/>
    </location>
    <ligand>
        <name>substrate</name>
    </ligand>
</feature>